<evidence type="ECO:0000313" key="2">
    <source>
        <dbReference type="EMBL" id="ORY53805.1"/>
    </source>
</evidence>
<protein>
    <submittedName>
        <fullName evidence="2">Uncharacterized protein</fullName>
    </submittedName>
</protein>
<accession>A0A1Y2D5F1</accession>
<dbReference type="AlphaFoldDB" id="A0A1Y2D5F1"/>
<comment type="caution">
    <text evidence="2">The sequence shown here is derived from an EMBL/GenBank/DDBJ whole genome shotgun (WGS) entry which is preliminary data.</text>
</comment>
<evidence type="ECO:0000256" key="1">
    <source>
        <dbReference type="SAM" id="Phobius"/>
    </source>
</evidence>
<keyword evidence="3" id="KW-1185">Reference proteome</keyword>
<name>A0A1Y2D5F1_9FUNG</name>
<evidence type="ECO:0000313" key="3">
    <source>
        <dbReference type="Proteomes" id="UP000193642"/>
    </source>
</evidence>
<keyword evidence="1" id="KW-1133">Transmembrane helix</keyword>
<keyword evidence="1" id="KW-0812">Transmembrane</keyword>
<reference evidence="2 3" key="1">
    <citation type="submission" date="2016-07" db="EMBL/GenBank/DDBJ databases">
        <title>Pervasive Adenine N6-methylation of Active Genes in Fungi.</title>
        <authorList>
            <consortium name="DOE Joint Genome Institute"/>
            <person name="Mondo S.J."/>
            <person name="Dannebaum R.O."/>
            <person name="Kuo R.C."/>
            <person name="Labutti K."/>
            <person name="Haridas S."/>
            <person name="Kuo A."/>
            <person name="Salamov A."/>
            <person name="Ahrendt S.R."/>
            <person name="Lipzen A."/>
            <person name="Sullivan W."/>
            <person name="Andreopoulos W.B."/>
            <person name="Clum A."/>
            <person name="Lindquist E."/>
            <person name="Daum C."/>
            <person name="Ramamoorthy G.K."/>
            <person name="Gryganskyi A."/>
            <person name="Culley D."/>
            <person name="Magnuson J.K."/>
            <person name="James T.Y."/>
            <person name="O'Malley M.A."/>
            <person name="Stajich J.E."/>
            <person name="Spatafora J.W."/>
            <person name="Visel A."/>
            <person name="Grigoriev I.V."/>
        </authorList>
    </citation>
    <scope>NUCLEOTIDE SEQUENCE [LARGE SCALE GENOMIC DNA]</scope>
    <source>
        <strain evidence="2 3">JEL800</strain>
    </source>
</reference>
<proteinExistence type="predicted"/>
<dbReference type="EMBL" id="MCGO01000001">
    <property type="protein sequence ID" value="ORY53805.1"/>
    <property type="molecule type" value="Genomic_DNA"/>
</dbReference>
<sequence>MSNISATFELVTSSIGSKISTASSSAETDVTSLRLRRLDELKAAYDALMETMRGVDEDCDAAIRGKSNKHLIPPPPHFVMATFVSLLVLDIDVFTFVFLG</sequence>
<organism evidence="2 3">
    <name type="scientific">Rhizoclosmatium globosum</name>
    <dbReference type="NCBI Taxonomy" id="329046"/>
    <lineage>
        <taxon>Eukaryota</taxon>
        <taxon>Fungi</taxon>
        <taxon>Fungi incertae sedis</taxon>
        <taxon>Chytridiomycota</taxon>
        <taxon>Chytridiomycota incertae sedis</taxon>
        <taxon>Chytridiomycetes</taxon>
        <taxon>Chytridiales</taxon>
        <taxon>Chytriomycetaceae</taxon>
        <taxon>Rhizoclosmatium</taxon>
    </lineage>
</organism>
<dbReference type="Proteomes" id="UP000193642">
    <property type="component" value="Unassembled WGS sequence"/>
</dbReference>
<feature type="transmembrane region" description="Helical" evidence="1">
    <location>
        <begin position="78"/>
        <end position="99"/>
    </location>
</feature>
<gene>
    <name evidence="2" type="ORF">BCR33DRAFT_8837</name>
</gene>
<keyword evidence="1" id="KW-0472">Membrane</keyword>